<name>A0A7H0VFV9_9FLAO</name>
<dbReference type="KEGG" id="chyd:H4K34_01830"/>
<evidence type="ECO:0000313" key="2">
    <source>
        <dbReference type="Proteomes" id="UP000516305"/>
    </source>
</evidence>
<dbReference type="AlphaFoldDB" id="A0A7H0VFV9"/>
<dbReference type="SUPFAM" id="SSF52266">
    <property type="entry name" value="SGNH hydrolase"/>
    <property type="match status" value="1"/>
</dbReference>
<organism evidence="1 2">
    <name type="scientific">Croceimicrobium hydrocarbonivorans</name>
    <dbReference type="NCBI Taxonomy" id="2761580"/>
    <lineage>
        <taxon>Bacteria</taxon>
        <taxon>Pseudomonadati</taxon>
        <taxon>Bacteroidota</taxon>
        <taxon>Flavobacteriia</taxon>
        <taxon>Flavobacteriales</taxon>
        <taxon>Owenweeksiaceae</taxon>
        <taxon>Croceimicrobium</taxon>
    </lineage>
</organism>
<reference evidence="1 2" key="1">
    <citation type="submission" date="2020-08" db="EMBL/GenBank/DDBJ databases">
        <title>Croceimicrobium hydrocarbonivorans gen. nov., sp. nov., a novel marine bacterium isolated from a bacterial consortium that degrades polyethylene terephthalate.</title>
        <authorList>
            <person name="Liu R."/>
        </authorList>
    </citation>
    <scope>NUCLEOTIDE SEQUENCE [LARGE SCALE GENOMIC DNA]</scope>
    <source>
        <strain evidence="1 2">A20-9</strain>
    </source>
</reference>
<sequence length="306" mass="35568">MRTFLSKVLLFFLVLGLFIGLMFLVNRVFLGSKLGPFKIKSEKHVLVLGNSQMNLSFDETYLPEYKNYAHGGDPYFYSYIKLKQLKELNPQIDTLFLGFNSRNISTSIGGKWFLNETQLNDKLKLYLPLLNTEELHYLYSLRPKETLRAFMSQSLIGFQLLFAGRATYGEGSESKTVNKLKSAKRRFVAVEQIEVGDLNFDTSKHELYFLNKIVDYCKREGIALIFINPPVHHLLWESVEVLQPEFYAFYFKHYPEIPFYDYGDMKMKDECFNDLVHMSAEGAAQFSMKLKKGELLTENQRVVSVK</sequence>
<protein>
    <recommendedName>
        <fullName evidence="3">SGNH/GDSL hydrolase family protein</fullName>
    </recommendedName>
</protein>
<dbReference type="EMBL" id="CP060139">
    <property type="protein sequence ID" value="QNR24607.1"/>
    <property type="molecule type" value="Genomic_DNA"/>
</dbReference>
<keyword evidence="2" id="KW-1185">Reference proteome</keyword>
<proteinExistence type="predicted"/>
<evidence type="ECO:0000313" key="1">
    <source>
        <dbReference type="EMBL" id="QNR24607.1"/>
    </source>
</evidence>
<dbReference type="Proteomes" id="UP000516305">
    <property type="component" value="Chromosome"/>
</dbReference>
<evidence type="ECO:0008006" key="3">
    <source>
        <dbReference type="Google" id="ProtNLM"/>
    </source>
</evidence>
<dbReference type="RefSeq" id="WP_210759134.1">
    <property type="nucleotide sequence ID" value="NZ_CP060139.1"/>
</dbReference>
<gene>
    <name evidence="1" type="ORF">H4K34_01830</name>
</gene>
<accession>A0A7H0VFV9</accession>